<dbReference type="Pfam" id="PF01381">
    <property type="entry name" value="HTH_3"/>
    <property type="match status" value="1"/>
</dbReference>
<organism evidence="2 3">
    <name type="scientific">[Brevibacterium] flavum</name>
    <dbReference type="NCBI Taxonomy" id="92706"/>
    <lineage>
        <taxon>Bacteria</taxon>
        <taxon>Bacillati</taxon>
        <taxon>Actinomycetota</taxon>
        <taxon>Actinomycetes</taxon>
        <taxon>Mycobacteriales</taxon>
        <taxon>Corynebacteriaceae</taxon>
        <taxon>Corynebacterium</taxon>
    </lineage>
</organism>
<sequence length="95" mass="10606">MHLRVVSSSQNDKPDLLRIRIGDALREERLKQTRTLQELADQANISISHLSDIERGRKEASSEVLRSIHHSLGLELDDLLQRTLGSSTPQLAVAA</sequence>
<gene>
    <name evidence="2" type="ORF">YH66_01125</name>
</gene>
<dbReference type="HOGENOM" id="CLU_066192_8_2_11"/>
<evidence type="ECO:0000313" key="3">
    <source>
        <dbReference type="Proteomes" id="UP000034037"/>
    </source>
</evidence>
<dbReference type="PATRIC" id="fig|92706.3.peg.232"/>
<keyword evidence="3" id="KW-1185">Reference proteome</keyword>
<evidence type="ECO:0000259" key="1">
    <source>
        <dbReference type="PROSITE" id="PS50943"/>
    </source>
</evidence>
<dbReference type="PROSITE" id="PS50943">
    <property type="entry name" value="HTH_CROC1"/>
    <property type="match status" value="1"/>
</dbReference>
<dbReference type="AlphaFoldDB" id="A0A0F6WPL0"/>
<dbReference type="CDD" id="cd00093">
    <property type="entry name" value="HTH_XRE"/>
    <property type="match status" value="1"/>
</dbReference>
<name>A0A0F6WPL0_9CORY</name>
<dbReference type="EMBL" id="CP011309">
    <property type="protein sequence ID" value="AKF26255.1"/>
    <property type="molecule type" value="Genomic_DNA"/>
</dbReference>
<accession>A0A0F6WPL0</accession>
<dbReference type="InterPro" id="IPR010982">
    <property type="entry name" value="Lambda_DNA-bd_dom_sf"/>
</dbReference>
<dbReference type="GO" id="GO:0003677">
    <property type="term" value="F:DNA binding"/>
    <property type="evidence" value="ECO:0007669"/>
    <property type="project" value="InterPro"/>
</dbReference>
<evidence type="ECO:0000313" key="2">
    <source>
        <dbReference type="EMBL" id="AKF26255.1"/>
    </source>
</evidence>
<protein>
    <recommendedName>
        <fullName evidence="1">HTH cro/C1-type domain-containing protein</fullName>
    </recommendedName>
</protein>
<feature type="domain" description="HTH cro/C1-type" evidence="1">
    <location>
        <begin position="25"/>
        <end position="79"/>
    </location>
</feature>
<dbReference type="SMART" id="SM00530">
    <property type="entry name" value="HTH_XRE"/>
    <property type="match status" value="1"/>
</dbReference>
<proteinExistence type="predicted"/>
<dbReference type="InterPro" id="IPR001387">
    <property type="entry name" value="Cro/C1-type_HTH"/>
</dbReference>
<dbReference type="SUPFAM" id="SSF47413">
    <property type="entry name" value="lambda repressor-like DNA-binding domains"/>
    <property type="match status" value="1"/>
</dbReference>
<dbReference type="Gene3D" id="1.10.260.40">
    <property type="entry name" value="lambda repressor-like DNA-binding domains"/>
    <property type="match status" value="1"/>
</dbReference>
<reference evidence="2 3" key="1">
    <citation type="submission" date="2015-04" db="EMBL/GenBank/DDBJ databases">
        <title>Complete Genome Sequence of Brevibacterium flavum ATCC 15168.</title>
        <authorList>
            <person name="Ahn J."/>
            <person name="Park G."/>
            <person name="Jeon W."/>
            <person name="Jang Y."/>
            <person name="Jang M."/>
            <person name="Lee H."/>
            <person name="Lee H."/>
        </authorList>
    </citation>
    <scope>NUCLEOTIDE SEQUENCE [LARGE SCALE GENOMIC DNA]</scope>
    <source>
        <strain evidence="2 3">ATCC 15168</strain>
    </source>
</reference>
<dbReference type="Proteomes" id="UP000034037">
    <property type="component" value="Chromosome"/>
</dbReference>